<evidence type="ECO:0000313" key="1">
    <source>
        <dbReference type="EMBL" id="SVC65056.1"/>
    </source>
</evidence>
<dbReference type="EMBL" id="UINC01103003">
    <property type="protein sequence ID" value="SVC65056.1"/>
    <property type="molecule type" value="Genomic_DNA"/>
</dbReference>
<organism evidence="1">
    <name type="scientific">marine metagenome</name>
    <dbReference type="NCBI Taxonomy" id="408172"/>
    <lineage>
        <taxon>unclassified sequences</taxon>
        <taxon>metagenomes</taxon>
        <taxon>ecological metagenomes</taxon>
    </lineage>
</organism>
<dbReference type="AlphaFoldDB" id="A0A382NVG5"/>
<name>A0A382NVG5_9ZZZZ</name>
<sequence length="48" mass="5030">VSLSGEAKRCGLNWLLGQLEPMALAANLSGDTHVGDTVRAVPLRLAEV</sequence>
<feature type="non-terminal residue" evidence="1">
    <location>
        <position position="1"/>
    </location>
</feature>
<reference evidence="1" key="1">
    <citation type="submission" date="2018-05" db="EMBL/GenBank/DDBJ databases">
        <authorList>
            <person name="Lanie J.A."/>
            <person name="Ng W.-L."/>
            <person name="Kazmierczak K.M."/>
            <person name="Andrzejewski T.M."/>
            <person name="Davidsen T.M."/>
            <person name="Wayne K.J."/>
            <person name="Tettelin H."/>
            <person name="Glass J.I."/>
            <person name="Rusch D."/>
            <person name="Podicherti R."/>
            <person name="Tsui H.-C.T."/>
            <person name="Winkler M.E."/>
        </authorList>
    </citation>
    <scope>NUCLEOTIDE SEQUENCE</scope>
</reference>
<gene>
    <name evidence="1" type="ORF">METZ01_LOCUS317910</name>
</gene>
<proteinExistence type="predicted"/>
<accession>A0A382NVG5</accession>
<protein>
    <submittedName>
        <fullName evidence="1">Uncharacterized protein</fullName>
    </submittedName>
</protein>